<evidence type="ECO:0000313" key="2">
    <source>
        <dbReference type="EMBL" id="OAB31507.1"/>
    </source>
</evidence>
<dbReference type="STRING" id="249352.SAMN05444395_101489"/>
<name>A0A168AIK5_9FLAO</name>
<accession>A0A168AIK5</accession>
<keyword evidence="1" id="KW-1133">Transmembrane helix</keyword>
<sequence length="60" mass="7041">MVGMHINNALAIMGKDVIDFQNVFIRIFMATVFTCTLMTYFIFMKMRKTTLLELKQQIFA</sequence>
<gene>
    <name evidence="2" type="ORF">FBFR_01375</name>
</gene>
<dbReference type="AlphaFoldDB" id="A0A168AIK5"/>
<evidence type="ECO:0000256" key="1">
    <source>
        <dbReference type="SAM" id="Phobius"/>
    </source>
</evidence>
<keyword evidence="1" id="KW-0812">Transmembrane</keyword>
<protein>
    <submittedName>
        <fullName evidence="2">Uncharacterized protein</fullName>
    </submittedName>
</protein>
<comment type="caution">
    <text evidence="2">The sequence shown here is derived from an EMBL/GenBank/DDBJ whole genome shotgun (WGS) entry which is preliminary data.</text>
</comment>
<organism evidence="2 3">
    <name type="scientific">Flavobacterium fryxellicola</name>
    <dbReference type="NCBI Taxonomy" id="249352"/>
    <lineage>
        <taxon>Bacteria</taxon>
        <taxon>Pseudomonadati</taxon>
        <taxon>Bacteroidota</taxon>
        <taxon>Flavobacteriia</taxon>
        <taxon>Flavobacteriales</taxon>
        <taxon>Flavobacteriaceae</taxon>
        <taxon>Flavobacterium</taxon>
    </lineage>
</organism>
<dbReference type="EMBL" id="LVJE01000001">
    <property type="protein sequence ID" value="OAB31507.1"/>
    <property type="molecule type" value="Genomic_DNA"/>
</dbReference>
<feature type="transmembrane region" description="Helical" evidence="1">
    <location>
        <begin position="23"/>
        <end position="43"/>
    </location>
</feature>
<reference evidence="2 3" key="1">
    <citation type="submission" date="2016-03" db="EMBL/GenBank/DDBJ databases">
        <title>Draft genome sequence of Flavobacterium fryxellicola DSM 16209.</title>
        <authorList>
            <person name="Shin S.-K."/>
            <person name="Yi H."/>
        </authorList>
    </citation>
    <scope>NUCLEOTIDE SEQUENCE [LARGE SCALE GENOMIC DNA]</scope>
    <source>
        <strain evidence="2 3">DSM 16209</strain>
    </source>
</reference>
<evidence type="ECO:0000313" key="3">
    <source>
        <dbReference type="Proteomes" id="UP000077164"/>
    </source>
</evidence>
<keyword evidence="1" id="KW-0472">Membrane</keyword>
<keyword evidence="3" id="KW-1185">Reference proteome</keyword>
<dbReference type="Proteomes" id="UP000077164">
    <property type="component" value="Unassembled WGS sequence"/>
</dbReference>
<proteinExistence type="predicted"/>